<dbReference type="Proteomes" id="UP000077857">
    <property type="component" value="Unassembled WGS sequence"/>
</dbReference>
<name>A0A177MXY1_9GAMM</name>
<organism evidence="2 3">
    <name type="scientific">Methylomonas koyamae</name>
    <dbReference type="NCBI Taxonomy" id="702114"/>
    <lineage>
        <taxon>Bacteria</taxon>
        <taxon>Pseudomonadati</taxon>
        <taxon>Pseudomonadota</taxon>
        <taxon>Gammaproteobacteria</taxon>
        <taxon>Methylococcales</taxon>
        <taxon>Methylococcaceae</taxon>
        <taxon>Methylomonas</taxon>
    </lineage>
</organism>
<gene>
    <name evidence="2" type="ORF">A1507_03945</name>
</gene>
<evidence type="ECO:0000259" key="1">
    <source>
        <dbReference type="Pfam" id="PF00550"/>
    </source>
</evidence>
<dbReference type="RefSeq" id="WP_064042611.1">
    <property type="nucleotide sequence ID" value="NZ_LUUJ01000134.1"/>
</dbReference>
<evidence type="ECO:0000313" key="3">
    <source>
        <dbReference type="Proteomes" id="UP000077857"/>
    </source>
</evidence>
<feature type="domain" description="Carrier" evidence="1">
    <location>
        <begin position="12"/>
        <end position="71"/>
    </location>
</feature>
<evidence type="ECO:0000313" key="2">
    <source>
        <dbReference type="EMBL" id="OAI10445.1"/>
    </source>
</evidence>
<dbReference type="Gene3D" id="1.10.1200.10">
    <property type="entry name" value="ACP-like"/>
    <property type="match status" value="1"/>
</dbReference>
<dbReference type="SUPFAM" id="SSF47336">
    <property type="entry name" value="ACP-like"/>
    <property type="match status" value="1"/>
</dbReference>
<dbReference type="Pfam" id="PF00550">
    <property type="entry name" value="PP-binding"/>
    <property type="match status" value="1"/>
</dbReference>
<dbReference type="InterPro" id="IPR036736">
    <property type="entry name" value="ACP-like_sf"/>
</dbReference>
<accession>A0A177MXY1</accession>
<comment type="caution">
    <text evidence="2">The sequence shown here is derived from an EMBL/GenBank/DDBJ whole genome shotgun (WGS) entry which is preliminary data.</text>
</comment>
<dbReference type="OrthoDB" id="22080at403"/>
<sequence>MENMMSMAVYLVIADTLDIDVDEIYPDSNLKQDLGMTSAVQHELDQSIMEMFNNFQVDFSRANTVRDLVRQIANVTVH</sequence>
<dbReference type="InterPro" id="IPR009081">
    <property type="entry name" value="PP-bd_ACP"/>
</dbReference>
<reference evidence="2 3" key="1">
    <citation type="submission" date="2016-03" db="EMBL/GenBank/DDBJ databases">
        <authorList>
            <person name="Ploux O."/>
        </authorList>
    </citation>
    <scope>NUCLEOTIDE SEQUENCE [LARGE SCALE GENOMIC DNA]</scope>
    <source>
        <strain evidence="2 3">R-45378</strain>
    </source>
</reference>
<proteinExistence type="predicted"/>
<dbReference type="EMBL" id="LUUJ01000134">
    <property type="protein sequence ID" value="OAI10445.1"/>
    <property type="molecule type" value="Genomic_DNA"/>
</dbReference>
<protein>
    <recommendedName>
        <fullName evidence="1">Carrier domain-containing protein</fullName>
    </recommendedName>
</protein>
<dbReference type="AlphaFoldDB" id="A0A177MXY1"/>